<dbReference type="SUPFAM" id="SSF56399">
    <property type="entry name" value="ADP-ribosylation"/>
    <property type="match status" value="1"/>
</dbReference>
<accession>A0A813DNE2</accession>
<name>A0A813DNE2_POLGL</name>
<evidence type="ECO:0000313" key="1">
    <source>
        <dbReference type="EMBL" id="CAE8590175.1"/>
    </source>
</evidence>
<organism evidence="1 3">
    <name type="scientific">Polarella glacialis</name>
    <name type="common">Dinoflagellate</name>
    <dbReference type="NCBI Taxonomy" id="89957"/>
    <lineage>
        <taxon>Eukaryota</taxon>
        <taxon>Sar</taxon>
        <taxon>Alveolata</taxon>
        <taxon>Dinophyceae</taxon>
        <taxon>Suessiales</taxon>
        <taxon>Suessiaceae</taxon>
        <taxon>Polarella</taxon>
    </lineage>
</organism>
<proteinExistence type="predicted"/>
<dbReference type="EMBL" id="CAJNNV010004117">
    <property type="protein sequence ID" value="CAE8590175.1"/>
    <property type="molecule type" value="Genomic_DNA"/>
</dbReference>
<evidence type="ECO:0000313" key="3">
    <source>
        <dbReference type="Proteomes" id="UP000654075"/>
    </source>
</evidence>
<protein>
    <recommendedName>
        <fullName evidence="4">Poly [ADP-ribose] polymerase</fullName>
    </recommendedName>
</protein>
<sequence length="169" mass="17874">MQADILDYAAIKAQAGLWAQKAWPSGLGHISQFYANPGLGDPTCPAAKKYEAGVGALRCSNTSQAEFAWHGTGSLAGVQSICWDNLDPARRNGQQYGPGEYFSVDATTSNGFAKGTGYLIVCLLLSGPHKTTHVNSHRVVNNPRTGASMYCLPVGVVDYGRSGDPLLKG</sequence>
<keyword evidence="3" id="KW-1185">Reference proteome</keyword>
<evidence type="ECO:0000313" key="2">
    <source>
        <dbReference type="EMBL" id="CAE8669276.1"/>
    </source>
</evidence>
<reference evidence="1" key="1">
    <citation type="submission" date="2021-02" db="EMBL/GenBank/DDBJ databases">
        <authorList>
            <person name="Dougan E. K."/>
            <person name="Rhodes N."/>
            <person name="Thang M."/>
            <person name="Chan C."/>
        </authorList>
    </citation>
    <scope>NUCLEOTIDE SEQUENCE</scope>
</reference>
<evidence type="ECO:0008006" key="4">
    <source>
        <dbReference type="Google" id="ProtNLM"/>
    </source>
</evidence>
<comment type="caution">
    <text evidence="1">The sequence shown here is derived from an EMBL/GenBank/DDBJ whole genome shotgun (WGS) entry which is preliminary data.</text>
</comment>
<dbReference type="Proteomes" id="UP000654075">
    <property type="component" value="Unassembled WGS sequence"/>
</dbReference>
<dbReference type="OrthoDB" id="6133115at2759"/>
<dbReference type="AlphaFoldDB" id="A0A813DNE2"/>
<dbReference type="EMBL" id="CAJNNW010022395">
    <property type="protein sequence ID" value="CAE8669276.1"/>
    <property type="molecule type" value="Genomic_DNA"/>
</dbReference>
<dbReference type="Proteomes" id="UP000626109">
    <property type="component" value="Unassembled WGS sequence"/>
</dbReference>
<dbReference type="Gene3D" id="3.90.228.10">
    <property type="match status" value="1"/>
</dbReference>
<gene>
    <name evidence="1" type="ORF">PGLA1383_LOCUS8900</name>
    <name evidence="2" type="ORF">PGLA2088_LOCUS17146</name>
</gene>